<protein>
    <submittedName>
        <fullName evidence="1">Uncharacterized protein</fullName>
    </submittedName>
</protein>
<dbReference type="AlphaFoldDB" id="A0A5D8YW13"/>
<evidence type="ECO:0000313" key="2">
    <source>
        <dbReference type="Proteomes" id="UP000323164"/>
    </source>
</evidence>
<dbReference type="Gene3D" id="2.40.420.20">
    <property type="match status" value="1"/>
</dbReference>
<evidence type="ECO:0000313" key="1">
    <source>
        <dbReference type="EMBL" id="TZF86681.1"/>
    </source>
</evidence>
<dbReference type="Proteomes" id="UP000323164">
    <property type="component" value="Unassembled WGS sequence"/>
</dbReference>
<sequence>MRQRMAERMAQQFAEFRGTLTPDQQQRWDRGIAEMSAAKRAPLYKLVDGKPELTTVRIGASDGSFTEVSGAVKQGDVVIVGAERAQQ</sequence>
<reference evidence="1 2" key="1">
    <citation type="submission" date="2019-08" db="EMBL/GenBank/DDBJ databases">
        <title>Draft genome sequence of Lysobacter sp. UKS-15.</title>
        <authorList>
            <person name="Im W.-T."/>
        </authorList>
    </citation>
    <scope>NUCLEOTIDE SEQUENCE [LARGE SCALE GENOMIC DNA]</scope>
    <source>
        <strain evidence="1 2">UKS-15</strain>
    </source>
</reference>
<gene>
    <name evidence="1" type="ORF">FW784_12050</name>
</gene>
<organism evidence="1 2">
    <name type="scientific">Cognatilysobacter lacus</name>
    <dbReference type="NCBI Taxonomy" id="1643323"/>
    <lineage>
        <taxon>Bacteria</taxon>
        <taxon>Pseudomonadati</taxon>
        <taxon>Pseudomonadota</taxon>
        <taxon>Gammaproteobacteria</taxon>
        <taxon>Lysobacterales</taxon>
        <taxon>Lysobacteraceae</taxon>
        <taxon>Cognatilysobacter</taxon>
    </lineage>
</organism>
<comment type="caution">
    <text evidence="1">The sequence shown here is derived from an EMBL/GenBank/DDBJ whole genome shotgun (WGS) entry which is preliminary data.</text>
</comment>
<accession>A0A5D8YW13</accession>
<dbReference type="OrthoDB" id="5730196at2"/>
<name>A0A5D8YW13_9GAMM</name>
<keyword evidence="2" id="KW-1185">Reference proteome</keyword>
<proteinExistence type="predicted"/>
<dbReference type="EMBL" id="VTRV01000164">
    <property type="protein sequence ID" value="TZF86681.1"/>
    <property type="molecule type" value="Genomic_DNA"/>
</dbReference>